<gene>
    <name evidence="2" type="ORF">LKD36_14440</name>
</gene>
<accession>A0AAE3A8B6</accession>
<evidence type="ECO:0008006" key="4">
    <source>
        <dbReference type="Google" id="ProtNLM"/>
    </source>
</evidence>
<protein>
    <recommendedName>
        <fullName evidence="4">TadE-like protein</fullName>
    </recommendedName>
</protein>
<keyword evidence="1" id="KW-0472">Membrane</keyword>
<evidence type="ECO:0000256" key="1">
    <source>
        <dbReference type="SAM" id="Phobius"/>
    </source>
</evidence>
<keyword evidence="1" id="KW-1133">Transmembrane helix</keyword>
<comment type="caution">
    <text evidence="2">The sequence shown here is derived from an EMBL/GenBank/DDBJ whole genome shotgun (WGS) entry which is preliminary data.</text>
</comment>
<dbReference type="AlphaFoldDB" id="A0AAE3A8B6"/>
<keyword evidence="3" id="KW-1185">Reference proteome</keyword>
<name>A0AAE3A8B6_9FIRM</name>
<sequence>MNRWSRKKGRFVLEAAYLVPMVCLLMVYLVYFTLYAHDCAVCAHTMIEAGMKGIYREEKTSGEMEDLIRQELQKKLKERLLWMEAPDITVDVNPVRARIRVSGTGPFLRKIRIETERTLYRISPCPALRMKLFLTRKKNGE</sequence>
<evidence type="ECO:0000313" key="2">
    <source>
        <dbReference type="EMBL" id="MCC2127359.1"/>
    </source>
</evidence>
<dbReference type="Proteomes" id="UP001198220">
    <property type="component" value="Unassembled WGS sequence"/>
</dbReference>
<keyword evidence="1" id="KW-0812">Transmembrane</keyword>
<reference evidence="2 3" key="1">
    <citation type="submission" date="2021-10" db="EMBL/GenBank/DDBJ databases">
        <title>Anaerobic single-cell dispensing facilitates the cultivation of human gut bacteria.</title>
        <authorList>
            <person name="Afrizal A."/>
        </authorList>
    </citation>
    <scope>NUCLEOTIDE SEQUENCE [LARGE SCALE GENOMIC DNA]</scope>
    <source>
        <strain evidence="2 3">CLA-AA-H276</strain>
    </source>
</reference>
<dbReference type="EMBL" id="JAJEPS010000019">
    <property type="protein sequence ID" value="MCC2127359.1"/>
    <property type="molecule type" value="Genomic_DNA"/>
</dbReference>
<evidence type="ECO:0000313" key="3">
    <source>
        <dbReference type="Proteomes" id="UP001198220"/>
    </source>
</evidence>
<organism evidence="2 3">
    <name type="scientific">Hominiventricola filiformis</name>
    <dbReference type="NCBI Taxonomy" id="2885352"/>
    <lineage>
        <taxon>Bacteria</taxon>
        <taxon>Bacillati</taxon>
        <taxon>Bacillota</taxon>
        <taxon>Clostridia</taxon>
        <taxon>Lachnospirales</taxon>
        <taxon>Lachnospiraceae</taxon>
        <taxon>Hominiventricola</taxon>
    </lineage>
</organism>
<proteinExistence type="predicted"/>
<feature type="transmembrane region" description="Helical" evidence="1">
    <location>
        <begin position="12"/>
        <end position="34"/>
    </location>
</feature>
<dbReference type="RefSeq" id="WP_308460033.1">
    <property type="nucleotide sequence ID" value="NZ_JAJEPS010000019.1"/>
</dbReference>